<reference evidence="2" key="1">
    <citation type="submission" date="2023-07" db="EMBL/GenBank/DDBJ databases">
        <title>Brevundimonas soil sp. nov., isolated from the soil of chemical plant.</title>
        <authorList>
            <person name="Wu N."/>
        </authorList>
    </citation>
    <scope>NUCLEOTIDE SEQUENCE</scope>
    <source>
        <strain evidence="2">XZ-24</strain>
    </source>
</reference>
<evidence type="ECO:0000313" key="3">
    <source>
        <dbReference type="Proteomes" id="UP001169063"/>
    </source>
</evidence>
<feature type="transmembrane region" description="Helical" evidence="1">
    <location>
        <begin position="36"/>
        <end position="52"/>
    </location>
</feature>
<evidence type="ECO:0000313" key="2">
    <source>
        <dbReference type="EMBL" id="MDO1559719.1"/>
    </source>
</evidence>
<proteinExistence type="predicted"/>
<dbReference type="EMBL" id="JAUKTR010000004">
    <property type="protein sequence ID" value="MDO1559719.1"/>
    <property type="molecule type" value="Genomic_DNA"/>
</dbReference>
<dbReference type="RefSeq" id="WP_302110154.1">
    <property type="nucleotide sequence ID" value="NZ_JAUKTR010000004.1"/>
</dbReference>
<gene>
    <name evidence="2" type="ORF">Q0812_09805</name>
</gene>
<dbReference type="Proteomes" id="UP001169063">
    <property type="component" value="Unassembled WGS sequence"/>
</dbReference>
<organism evidence="2 3">
    <name type="scientific">Peiella sedimenti</name>
    <dbReference type="NCBI Taxonomy" id="3061083"/>
    <lineage>
        <taxon>Bacteria</taxon>
        <taxon>Pseudomonadati</taxon>
        <taxon>Pseudomonadota</taxon>
        <taxon>Alphaproteobacteria</taxon>
        <taxon>Caulobacterales</taxon>
        <taxon>Caulobacteraceae</taxon>
        <taxon>Peiella</taxon>
    </lineage>
</organism>
<accession>A0ABT8SMK4</accession>
<protein>
    <submittedName>
        <fullName evidence="2">Uncharacterized protein</fullName>
    </submittedName>
</protein>
<keyword evidence="1" id="KW-0812">Transmembrane</keyword>
<name>A0ABT8SMK4_9CAUL</name>
<keyword evidence="1" id="KW-1133">Transmembrane helix</keyword>
<sequence>MTRKTLWDWGFASVPLLVSVGLLIDDLRDGPVSQYAWGLLLLGVFILVVRWARRFRESD</sequence>
<keyword evidence="1" id="KW-0472">Membrane</keyword>
<keyword evidence="3" id="KW-1185">Reference proteome</keyword>
<comment type="caution">
    <text evidence="2">The sequence shown here is derived from an EMBL/GenBank/DDBJ whole genome shotgun (WGS) entry which is preliminary data.</text>
</comment>
<feature type="transmembrane region" description="Helical" evidence="1">
    <location>
        <begin position="7"/>
        <end position="24"/>
    </location>
</feature>
<evidence type="ECO:0000256" key="1">
    <source>
        <dbReference type="SAM" id="Phobius"/>
    </source>
</evidence>